<evidence type="ECO:0000313" key="2">
    <source>
        <dbReference type="EMBL" id="MCF6774059.1"/>
    </source>
</evidence>
<organism evidence="2 3">
    <name type="scientific">Corynebacterium parakroppenstedtii</name>
    <dbReference type="NCBI Taxonomy" id="2828363"/>
    <lineage>
        <taxon>Bacteria</taxon>
        <taxon>Bacillati</taxon>
        <taxon>Actinomycetota</taxon>
        <taxon>Actinomycetes</taxon>
        <taxon>Mycobacteriales</taxon>
        <taxon>Corynebacteriaceae</taxon>
        <taxon>Corynebacterium</taxon>
    </lineage>
</organism>
<feature type="transmembrane region" description="Helical" evidence="1">
    <location>
        <begin position="6"/>
        <end position="26"/>
    </location>
</feature>
<evidence type="ECO:0008006" key="4">
    <source>
        <dbReference type="Google" id="ProtNLM"/>
    </source>
</evidence>
<evidence type="ECO:0000256" key="1">
    <source>
        <dbReference type="SAM" id="Phobius"/>
    </source>
</evidence>
<protein>
    <recommendedName>
        <fullName evidence="4">Secreted protein</fullName>
    </recommendedName>
</protein>
<evidence type="ECO:0000313" key="3">
    <source>
        <dbReference type="Proteomes" id="UP001200604"/>
    </source>
</evidence>
<dbReference type="EMBL" id="JAKJKU010000003">
    <property type="protein sequence ID" value="MCF6774059.1"/>
    <property type="molecule type" value="Genomic_DNA"/>
</dbReference>
<proteinExistence type="predicted"/>
<name>A0ABS9HJT3_9CORY</name>
<gene>
    <name evidence="2" type="ORF">L3H44_06505</name>
</gene>
<keyword evidence="1" id="KW-1133">Transmembrane helix</keyword>
<dbReference type="Proteomes" id="UP001200604">
    <property type="component" value="Unassembled WGS sequence"/>
</dbReference>
<dbReference type="RefSeq" id="WP_046203660.1">
    <property type="nucleotide sequence ID" value="NZ_JAFFSY010000002.1"/>
</dbReference>
<accession>A0ABS9HJT3</accession>
<keyword evidence="3" id="KW-1185">Reference proteome</keyword>
<comment type="caution">
    <text evidence="2">The sequence shown here is derived from an EMBL/GenBank/DDBJ whole genome shotgun (WGS) entry which is preliminary data.</text>
</comment>
<keyword evidence="1" id="KW-0472">Membrane</keyword>
<reference evidence="2 3" key="1">
    <citation type="submission" date="2022-01" db="EMBL/GenBank/DDBJ databases">
        <title>Identification and Characterization of Corynebacterium sp.</title>
        <authorList>
            <person name="Luo Q."/>
            <person name="Qu P."/>
            <person name="Chen Q."/>
        </authorList>
    </citation>
    <scope>NUCLEOTIDE SEQUENCE [LARGE SCALE GENOMIC DNA]</scope>
    <source>
        <strain evidence="2 3">MC-12</strain>
    </source>
</reference>
<sequence length="110" mass="12449">MDTEAWLRLVQLIIAGGGLIAVILTLQQKTNSDNRSEWWRRFTWAVETVDNDKATEQCRRAAEIQLDCLSESPLARSSEQSLIAQFYEMDDNESNIIGEKDGGNDDNNVD</sequence>
<dbReference type="GeneID" id="92726940"/>
<keyword evidence="1" id="KW-0812">Transmembrane</keyword>